<gene>
    <name evidence="8" type="ORF">SGODD07_01453</name>
</gene>
<dbReference type="SUPFAM" id="SSF63999">
    <property type="entry name" value="Thiamin pyrophosphokinase, catalytic domain"/>
    <property type="match status" value="1"/>
</dbReference>
<sequence length="187" mass="20601">MTKVVLVAGGQLEELPSDADVWVGVDRGSLHLIEQGIAPDLAVGDFDSVSSQEFELVQRKAKEVLRAQPEKDDTDLELAVAAIFERYPDANVTIFAAFGGRIDHTLANVFLPSNPKIAPYMERLALQDEQNLLTYRPAGKHLIDPIEGMTYVAFMPTQDIALTIEGAKYSLNEKTISLKKSMLLTNL</sequence>
<feature type="domain" description="Thiamin pyrophosphokinase thiamin-binding" evidence="7">
    <location>
        <begin position="140"/>
        <end position="183"/>
    </location>
</feature>
<feature type="domain" description="Thiamin pyrophosphokinase catalytic" evidence="6">
    <location>
        <begin position="13"/>
        <end position="111"/>
    </location>
</feature>
<keyword evidence="2" id="KW-0547">Nucleotide-binding</keyword>
<dbReference type="InterPro" id="IPR036759">
    <property type="entry name" value="TPK_catalytic_sf"/>
</dbReference>
<dbReference type="Pfam" id="PF04263">
    <property type="entry name" value="TPK_catalytic"/>
    <property type="match status" value="1"/>
</dbReference>
<dbReference type="GO" id="GO:0004788">
    <property type="term" value="F:thiamine diphosphokinase activity"/>
    <property type="evidence" value="ECO:0007669"/>
    <property type="project" value="UniProtKB-UniRule"/>
</dbReference>
<dbReference type="EC" id="2.7.6.2" evidence="5"/>
<dbReference type="GO" id="GO:0009229">
    <property type="term" value="P:thiamine diphosphate biosynthetic process"/>
    <property type="evidence" value="ECO:0007669"/>
    <property type="project" value="InterPro"/>
</dbReference>
<evidence type="ECO:0000256" key="1">
    <source>
        <dbReference type="ARBA" id="ARBA00022679"/>
    </source>
</evidence>
<dbReference type="Gene3D" id="3.40.50.10240">
    <property type="entry name" value="Thiamin pyrophosphokinase, catalytic domain"/>
    <property type="match status" value="1"/>
</dbReference>
<accession>A0A139N4D9</accession>
<dbReference type="InterPro" id="IPR007373">
    <property type="entry name" value="Thiamin_PyroPKinase_B1-bd"/>
</dbReference>
<keyword evidence="1 8" id="KW-0808">Transferase</keyword>
<dbReference type="GO" id="GO:0006772">
    <property type="term" value="P:thiamine metabolic process"/>
    <property type="evidence" value="ECO:0007669"/>
    <property type="project" value="UniProtKB-UniRule"/>
</dbReference>
<dbReference type="EMBL" id="LQRC01000211">
    <property type="protein sequence ID" value="KXT70664.1"/>
    <property type="molecule type" value="Genomic_DNA"/>
</dbReference>
<name>A0A139N4D9_STRGN</name>
<dbReference type="AlphaFoldDB" id="A0A139N4D9"/>
<evidence type="ECO:0000256" key="4">
    <source>
        <dbReference type="ARBA" id="ARBA00022840"/>
    </source>
</evidence>
<comment type="caution">
    <text evidence="8">The sequence shown here is derived from an EMBL/GenBank/DDBJ whole genome shotgun (WGS) entry which is preliminary data.</text>
</comment>
<evidence type="ECO:0000259" key="6">
    <source>
        <dbReference type="Pfam" id="PF04263"/>
    </source>
</evidence>
<dbReference type="GO" id="GO:0005524">
    <property type="term" value="F:ATP binding"/>
    <property type="evidence" value="ECO:0007669"/>
    <property type="project" value="UniProtKB-KW"/>
</dbReference>
<evidence type="ECO:0000313" key="8">
    <source>
        <dbReference type="EMBL" id="KXT70664.1"/>
    </source>
</evidence>
<dbReference type="GO" id="GO:0030975">
    <property type="term" value="F:thiamine binding"/>
    <property type="evidence" value="ECO:0007669"/>
    <property type="project" value="InterPro"/>
</dbReference>
<protein>
    <recommendedName>
        <fullName evidence="5">Thiamine diphosphokinase</fullName>
        <ecNumber evidence="5">2.7.6.2</ecNumber>
    </recommendedName>
</protein>
<dbReference type="Pfam" id="PF04265">
    <property type="entry name" value="TPK_B1_binding"/>
    <property type="match status" value="1"/>
</dbReference>
<evidence type="ECO:0000313" key="9">
    <source>
        <dbReference type="Proteomes" id="UP000070096"/>
    </source>
</evidence>
<dbReference type="GO" id="GO:0016301">
    <property type="term" value="F:kinase activity"/>
    <property type="evidence" value="ECO:0007669"/>
    <property type="project" value="UniProtKB-KW"/>
</dbReference>
<dbReference type="InterPro" id="IPR053149">
    <property type="entry name" value="TPK"/>
</dbReference>
<dbReference type="PANTHER" id="PTHR41299:SF1">
    <property type="entry name" value="THIAMINE PYROPHOSPHOKINASE"/>
    <property type="match status" value="1"/>
</dbReference>
<evidence type="ECO:0000256" key="3">
    <source>
        <dbReference type="ARBA" id="ARBA00022777"/>
    </source>
</evidence>
<evidence type="ECO:0000256" key="5">
    <source>
        <dbReference type="NCBIfam" id="TIGR01378"/>
    </source>
</evidence>
<dbReference type="InterPro" id="IPR007371">
    <property type="entry name" value="TPK_catalytic"/>
</dbReference>
<dbReference type="CDD" id="cd07995">
    <property type="entry name" value="TPK"/>
    <property type="match status" value="1"/>
</dbReference>
<dbReference type="PANTHER" id="PTHR41299">
    <property type="entry name" value="THIAMINE PYROPHOSPHOKINASE"/>
    <property type="match status" value="1"/>
</dbReference>
<dbReference type="PATRIC" id="fig|1302.21.peg.1626"/>
<dbReference type="NCBIfam" id="TIGR01378">
    <property type="entry name" value="thi_PPkinase"/>
    <property type="match status" value="1"/>
</dbReference>
<proteinExistence type="predicted"/>
<evidence type="ECO:0000259" key="7">
    <source>
        <dbReference type="Pfam" id="PF04265"/>
    </source>
</evidence>
<evidence type="ECO:0000256" key="2">
    <source>
        <dbReference type="ARBA" id="ARBA00022741"/>
    </source>
</evidence>
<reference evidence="8 9" key="1">
    <citation type="submission" date="2016-01" db="EMBL/GenBank/DDBJ databases">
        <title>Highly variable Streptococcus oralis are common among viridans streptococci isolated from primates.</title>
        <authorList>
            <person name="Denapaite D."/>
            <person name="Rieger M."/>
            <person name="Koendgen S."/>
            <person name="Brueckner R."/>
            <person name="Ochigava I."/>
            <person name="Kappeler P."/>
            <person name="Maetz-Rensing K."/>
            <person name="Leendertz F."/>
            <person name="Hakenbeck R."/>
        </authorList>
    </citation>
    <scope>NUCLEOTIDE SEQUENCE [LARGE SCALE GENOMIC DNA]</scope>
    <source>
        <strain evidence="8 9">DD07</strain>
    </source>
</reference>
<keyword evidence="4" id="KW-0067">ATP-binding</keyword>
<organism evidence="8 9">
    <name type="scientific">Streptococcus gordonii</name>
    <dbReference type="NCBI Taxonomy" id="1302"/>
    <lineage>
        <taxon>Bacteria</taxon>
        <taxon>Bacillati</taxon>
        <taxon>Bacillota</taxon>
        <taxon>Bacilli</taxon>
        <taxon>Lactobacillales</taxon>
        <taxon>Streptococcaceae</taxon>
        <taxon>Streptococcus</taxon>
    </lineage>
</organism>
<keyword evidence="3 8" id="KW-0418">Kinase</keyword>
<dbReference type="Proteomes" id="UP000070096">
    <property type="component" value="Unassembled WGS sequence"/>
</dbReference>
<dbReference type="InterPro" id="IPR006282">
    <property type="entry name" value="Thi_PPkinase"/>
</dbReference>